<dbReference type="InterPro" id="IPR002674">
    <property type="entry name" value="Ribosomal_eL43"/>
</dbReference>
<dbReference type="InterPro" id="IPR011331">
    <property type="entry name" value="Ribosomal_eL37/eL43"/>
</dbReference>
<dbReference type="InterPro" id="IPR011332">
    <property type="entry name" value="Ribosomal_zn-bd"/>
</dbReference>
<comment type="caution">
    <text evidence="7">The sequence shown here is derived from an EMBL/GenBank/DDBJ whole genome shotgun (WGS) entry which is preliminary data.</text>
</comment>
<name>A0AAD4SIZ1_9MAGN</name>
<dbReference type="GO" id="GO:0005840">
    <property type="term" value="C:ribosome"/>
    <property type="evidence" value="ECO:0007669"/>
    <property type="project" value="UniProtKB-KW"/>
</dbReference>
<evidence type="ECO:0000256" key="6">
    <source>
        <dbReference type="ARBA" id="ARBA00023274"/>
    </source>
</evidence>
<dbReference type="GO" id="GO:1990904">
    <property type="term" value="C:ribonucleoprotein complex"/>
    <property type="evidence" value="ECO:0007669"/>
    <property type="project" value="UniProtKB-KW"/>
</dbReference>
<evidence type="ECO:0008006" key="9">
    <source>
        <dbReference type="Google" id="ProtNLM"/>
    </source>
</evidence>
<dbReference type="Gene3D" id="2.20.25.30">
    <property type="match status" value="1"/>
</dbReference>
<keyword evidence="8" id="KW-1185">Reference proteome</keyword>
<evidence type="ECO:0000313" key="8">
    <source>
        <dbReference type="Proteomes" id="UP001202328"/>
    </source>
</evidence>
<evidence type="ECO:0000256" key="3">
    <source>
        <dbReference type="ARBA" id="ARBA00022771"/>
    </source>
</evidence>
<keyword evidence="3" id="KW-0863">Zinc-finger</keyword>
<sequence>MGTRYGASLRKRIKKIKISQHSEYFCELCGKYAVKRKAIGIRGCKDFGKVKAGGAYTLNTASA</sequence>
<dbReference type="GO" id="GO:0003735">
    <property type="term" value="F:structural constituent of ribosome"/>
    <property type="evidence" value="ECO:0007669"/>
    <property type="project" value="InterPro"/>
</dbReference>
<proteinExistence type="inferred from homology"/>
<reference evidence="7" key="1">
    <citation type="submission" date="2022-04" db="EMBL/GenBank/DDBJ databases">
        <title>A functionally conserved STORR gene fusion in Papaver species that diverged 16.8 million years ago.</title>
        <authorList>
            <person name="Catania T."/>
        </authorList>
    </citation>
    <scope>NUCLEOTIDE SEQUENCE</scope>
    <source>
        <strain evidence="7">S-188037</strain>
    </source>
</reference>
<comment type="similarity">
    <text evidence="1">Belongs to the eukaryotic ribosomal protein eL43 family.</text>
</comment>
<keyword evidence="5" id="KW-0689">Ribosomal protein</keyword>
<dbReference type="Pfam" id="PF01780">
    <property type="entry name" value="Ribosomal_L37ae"/>
    <property type="match status" value="1"/>
</dbReference>
<dbReference type="Proteomes" id="UP001202328">
    <property type="component" value="Unassembled WGS sequence"/>
</dbReference>
<accession>A0AAD4SIZ1</accession>
<protein>
    <recommendedName>
        <fullName evidence="9">60S ribosomal protein L37a</fullName>
    </recommendedName>
</protein>
<dbReference type="GO" id="GO:0006412">
    <property type="term" value="P:translation"/>
    <property type="evidence" value="ECO:0007669"/>
    <property type="project" value="InterPro"/>
</dbReference>
<keyword evidence="2" id="KW-0479">Metal-binding</keyword>
<dbReference type="SUPFAM" id="SSF57829">
    <property type="entry name" value="Zn-binding ribosomal proteins"/>
    <property type="match status" value="1"/>
</dbReference>
<dbReference type="GO" id="GO:0008270">
    <property type="term" value="F:zinc ion binding"/>
    <property type="evidence" value="ECO:0007669"/>
    <property type="project" value="UniProtKB-KW"/>
</dbReference>
<keyword evidence="6" id="KW-0687">Ribonucleoprotein</keyword>
<keyword evidence="4" id="KW-0862">Zinc</keyword>
<evidence type="ECO:0000256" key="5">
    <source>
        <dbReference type="ARBA" id="ARBA00022980"/>
    </source>
</evidence>
<evidence type="ECO:0000313" key="7">
    <source>
        <dbReference type="EMBL" id="KAI3908000.1"/>
    </source>
</evidence>
<evidence type="ECO:0000256" key="2">
    <source>
        <dbReference type="ARBA" id="ARBA00022723"/>
    </source>
</evidence>
<dbReference type="EMBL" id="JAJJMB010010543">
    <property type="protein sequence ID" value="KAI3908000.1"/>
    <property type="molecule type" value="Genomic_DNA"/>
</dbReference>
<dbReference type="PANTHER" id="PTHR48149:SF1">
    <property type="entry name" value="LARGE RIBOSOMAL SUBUNIT PROTEIN EL43Y"/>
    <property type="match status" value="1"/>
</dbReference>
<organism evidence="7 8">
    <name type="scientific">Papaver atlanticum</name>
    <dbReference type="NCBI Taxonomy" id="357466"/>
    <lineage>
        <taxon>Eukaryota</taxon>
        <taxon>Viridiplantae</taxon>
        <taxon>Streptophyta</taxon>
        <taxon>Embryophyta</taxon>
        <taxon>Tracheophyta</taxon>
        <taxon>Spermatophyta</taxon>
        <taxon>Magnoliopsida</taxon>
        <taxon>Ranunculales</taxon>
        <taxon>Papaveraceae</taxon>
        <taxon>Papaveroideae</taxon>
        <taxon>Papaver</taxon>
    </lineage>
</organism>
<gene>
    <name evidence="7" type="ORF">MKW98_003645</name>
</gene>
<dbReference type="PANTHER" id="PTHR48149">
    <property type="entry name" value="60S RIBOSOMAL PROTEIN L37A-2"/>
    <property type="match status" value="1"/>
</dbReference>
<dbReference type="AlphaFoldDB" id="A0AAD4SIZ1"/>
<evidence type="ECO:0000256" key="1">
    <source>
        <dbReference type="ARBA" id="ARBA00008672"/>
    </source>
</evidence>
<evidence type="ECO:0000256" key="4">
    <source>
        <dbReference type="ARBA" id="ARBA00022833"/>
    </source>
</evidence>